<name>A0A1Q3EPH4_LENED</name>
<dbReference type="InterPro" id="IPR001509">
    <property type="entry name" value="Epimerase_deHydtase"/>
</dbReference>
<keyword evidence="1 2" id="KW-0539">Nucleus</keyword>
<dbReference type="Gene3D" id="2.30.280.10">
    <property type="entry name" value="SRA-YDG"/>
    <property type="match status" value="1"/>
</dbReference>
<evidence type="ECO:0000313" key="5">
    <source>
        <dbReference type="EMBL" id="GAW09102.1"/>
    </source>
</evidence>
<feature type="region of interest" description="Disordered" evidence="3">
    <location>
        <begin position="412"/>
        <end position="540"/>
    </location>
</feature>
<dbReference type="SMART" id="SM00466">
    <property type="entry name" value="SRA"/>
    <property type="match status" value="1"/>
</dbReference>
<dbReference type="PANTHER" id="PTHR14140">
    <property type="entry name" value="E3 UBIQUITIN-PROTEIN LIGASE UHRF-RELATED"/>
    <property type="match status" value="1"/>
</dbReference>
<accession>A0A1Q3EPH4</accession>
<dbReference type="EMBL" id="BDGU01000996">
    <property type="protein sequence ID" value="GAW09102.1"/>
    <property type="molecule type" value="Genomic_DNA"/>
</dbReference>
<reference evidence="5 6" key="1">
    <citation type="submission" date="2016-08" db="EMBL/GenBank/DDBJ databases">
        <authorList>
            <consortium name="Lentinula edodes genome sequencing consortium"/>
            <person name="Sakamoto Y."/>
            <person name="Nakade K."/>
            <person name="Sato S."/>
            <person name="Yoshida Y."/>
            <person name="Miyazaki K."/>
            <person name="Natsume S."/>
            <person name="Konno N."/>
        </authorList>
    </citation>
    <scope>NUCLEOTIDE SEQUENCE [LARGE SCALE GENOMIC DNA]</scope>
    <source>
        <strain evidence="5 6">NBRC 111202</strain>
    </source>
</reference>
<dbReference type="SUPFAM" id="SSF51735">
    <property type="entry name" value="NAD(P)-binding Rossmann-fold domains"/>
    <property type="match status" value="1"/>
</dbReference>
<evidence type="ECO:0000256" key="1">
    <source>
        <dbReference type="ARBA" id="ARBA00023242"/>
    </source>
</evidence>
<dbReference type="InterPro" id="IPR045134">
    <property type="entry name" value="UHRF1/2-like"/>
</dbReference>
<sequence>MKLVVTGCNGGVGKRVVKLALQRDHSVVGLDLADGPFTDNLLTTQEASNFTYIQVDLTNYEASLAAIRGCEGIIHLAAHPNPGDFVVATHNTNVVASWNVLRGAAELGIKRIAQASSVNVITMVYSKKCDFRYFPLDEMHPCLPDEPYGLSKLICEIQADSIIRRYPAMRIASLRLHWSIPDPTLASCKDPSGRIKQDLWGYVQEDSAADAFLRAVVEENGKWSGHEAFFIASPKHAYWDEHSFLMPDPRNIFKNRYKKQTKTYGYGKVAGIEVGTILSSRQECSDRGLHGPTQAGIHGNATYGAYSVVLSGGYEDDEDNGERVWYTGGRKNGGGPQIADQDWKNKNNRSLKISCAPDRYPIRVIRGHTLHSRYAPSWGYRYDGLYRVAKAIQVRGKAGKLLCKFLFVRQKGQPPLPQPTAGSPTTLHSQRPKQYSHSHSSSDNESETAEVKSFTSRRTSSPSSDGTHIQNYRRQDHEPEVIEIDDSEKADSVKGSPSNSTFSGVDSNENEQEAFENDSEYVSEVDQKQEEESDVLENGNEFLSCDVLVMRTYLSNENVGNDD</sequence>
<evidence type="ECO:0000313" key="6">
    <source>
        <dbReference type="Proteomes" id="UP000188533"/>
    </source>
</evidence>
<dbReference type="SUPFAM" id="SSF88697">
    <property type="entry name" value="PUA domain-like"/>
    <property type="match status" value="1"/>
</dbReference>
<dbReference type="PROSITE" id="PS51015">
    <property type="entry name" value="YDG"/>
    <property type="match status" value="1"/>
</dbReference>
<dbReference type="AlphaFoldDB" id="A0A1Q3EPH4"/>
<dbReference type="STRING" id="5353.A0A1Q3EPH4"/>
<dbReference type="Proteomes" id="UP000188533">
    <property type="component" value="Unassembled WGS sequence"/>
</dbReference>
<dbReference type="InterPro" id="IPR015947">
    <property type="entry name" value="PUA-like_sf"/>
</dbReference>
<feature type="domain" description="YDG" evidence="4">
    <location>
        <begin position="267"/>
        <end position="409"/>
    </location>
</feature>
<dbReference type="Pfam" id="PF02182">
    <property type="entry name" value="SAD_SRA"/>
    <property type="match status" value="1"/>
</dbReference>
<feature type="compositionally biased region" description="Acidic residues" evidence="3">
    <location>
        <begin position="508"/>
        <end position="524"/>
    </location>
</feature>
<proteinExistence type="predicted"/>
<dbReference type="PANTHER" id="PTHR14140:SF27">
    <property type="entry name" value="OS04G0289800 PROTEIN"/>
    <property type="match status" value="1"/>
</dbReference>
<protein>
    <submittedName>
        <fullName evidence="5">NAD-binding protein</fullName>
    </submittedName>
</protein>
<feature type="compositionally biased region" description="Polar residues" evidence="3">
    <location>
        <begin position="420"/>
        <end position="429"/>
    </location>
</feature>
<organism evidence="5 6">
    <name type="scientific">Lentinula edodes</name>
    <name type="common">Shiitake mushroom</name>
    <name type="synonym">Lentinus edodes</name>
    <dbReference type="NCBI Taxonomy" id="5353"/>
    <lineage>
        <taxon>Eukaryota</taxon>
        <taxon>Fungi</taxon>
        <taxon>Dikarya</taxon>
        <taxon>Basidiomycota</taxon>
        <taxon>Agaricomycotina</taxon>
        <taxon>Agaricomycetes</taxon>
        <taxon>Agaricomycetidae</taxon>
        <taxon>Agaricales</taxon>
        <taxon>Marasmiineae</taxon>
        <taxon>Omphalotaceae</taxon>
        <taxon>Lentinula</taxon>
    </lineage>
</organism>
<evidence type="ECO:0000259" key="4">
    <source>
        <dbReference type="PROSITE" id="PS51015"/>
    </source>
</evidence>
<evidence type="ECO:0000256" key="2">
    <source>
        <dbReference type="PROSITE-ProRule" id="PRU00358"/>
    </source>
</evidence>
<comment type="caution">
    <text evidence="5">The sequence shown here is derived from an EMBL/GenBank/DDBJ whole genome shotgun (WGS) entry which is preliminary data.</text>
</comment>
<dbReference type="GO" id="GO:0061630">
    <property type="term" value="F:ubiquitin protein ligase activity"/>
    <property type="evidence" value="ECO:0007669"/>
    <property type="project" value="TreeGrafter"/>
</dbReference>
<dbReference type="InterPro" id="IPR003105">
    <property type="entry name" value="SRA_YDG"/>
</dbReference>
<dbReference type="InterPro" id="IPR036291">
    <property type="entry name" value="NAD(P)-bd_dom_sf"/>
</dbReference>
<evidence type="ECO:0000256" key="3">
    <source>
        <dbReference type="SAM" id="MobiDB-lite"/>
    </source>
</evidence>
<keyword evidence="6" id="KW-1185">Reference proteome</keyword>
<dbReference type="GO" id="GO:0044027">
    <property type="term" value="P:negative regulation of gene expression via chromosomal CpG island methylation"/>
    <property type="evidence" value="ECO:0007669"/>
    <property type="project" value="TreeGrafter"/>
</dbReference>
<feature type="compositionally biased region" description="Low complexity" evidence="3">
    <location>
        <begin position="453"/>
        <end position="464"/>
    </location>
</feature>
<dbReference type="InterPro" id="IPR036987">
    <property type="entry name" value="SRA-YDG_sf"/>
</dbReference>
<dbReference type="Gene3D" id="3.40.50.720">
    <property type="entry name" value="NAD(P)-binding Rossmann-like Domain"/>
    <property type="match status" value="1"/>
</dbReference>
<feature type="compositionally biased region" description="Polar residues" evidence="3">
    <location>
        <begin position="495"/>
        <end position="507"/>
    </location>
</feature>
<reference evidence="5 6" key="2">
    <citation type="submission" date="2017-02" db="EMBL/GenBank/DDBJ databases">
        <title>A genome survey and senescence transcriptome analysis in Lentinula edodes.</title>
        <authorList>
            <person name="Sakamoto Y."/>
            <person name="Nakade K."/>
            <person name="Sato S."/>
            <person name="Yoshida Y."/>
            <person name="Miyazaki K."/>
            <person name="Natsume S."/>
            <person name="Konno N."/>
        </authorList>
    </citation>
    <scope>NUCLEOTIDE SEQUENCE [LARGE SCALE GENOMIC DNA]</scope>
    <source>
        <strain evidence="5 6">NBRC 111202</strain>
    </source>
</reference>
<dbReference type="Pfam" id="PF01370">
    <property type="entry name" value="Epimerase"/>
    <property type="match status" value="1"/>
</dbReference>
<gene>
    <name evidence="5" type="ORF">LENED_011232</name>
</gene>
<dbReference type="GO" id="GO:0005634">
    <property type="term" value="C:nucleus"/>
    <property type="evidence" value="ECO:0007669"/>
    <property type="project" value="UniProtKB-SubCell"/>
</dbReference>
<dbReference type="GO" id="GO:0016567">
    <property type="term" value="P:protein ubiquitination"/>
    <property type="evidence" value="ECO:0007669"/>
    <property type="project" value="TreeGrafter"/>
</dbReference>
<comment type="subcellular location">
    <subcellularLocation>
        <location evidence="2">Nucleus</location>
    </subcellularLocation>
</comment>